<keyword evidence="2" id="KW-0472">Membrane</keyword>
<gene>
    <name evidence="3" type="ORF">Ldro_1199</name>
</gene>
<protein>
    <submittedName>
        <fullName evidence="3">Uncharacterized protein</fullName>
    </submittedName>
</protein>
<dbReference type="Proteomes" id="UP000054736">
    <property type="component" value="Unassembled WGS sequence"/>
</dbReference>
<organism evidence="3 4">
    <name type="scientific">Legionella drozanskii LLAP-1</name>
    <dbReference type="NCBI Taxonomy" id="1212489"/>
    <lineage>
        <taxon>Bacteria</taxon>
        <taxon>Pseudomonadati</taxon>
        <taxon>Pseudomonadota</taxon>
        <taxon>Gammaproteobacteria</taxon>
        <taxon>Legionellales</taxon>
        <taxon>Legionellaceae</taxon>
        <taxon>Legionella</taxon>
    </lineage>
</organism>
<feature type="transmembrane region" description="Helical" evidence="2">
    <location>
        <begin position="715"/>
        <end position="735"/>
    </location>
</feature>
<name>A0A0W0SWD2_9GAMM</name>
<feature type="compositionally biased region" description="Basic and acidic residues" evidence="1">
    <location>
        <begin position="791"/>
        <end position="807"/>
    </location>
</feature>
<keyword evidence="4" id="KW-1185">Reference proteome</keyword>
<evidence type="ECO:0000313" key="3">
    <source>
        <dbReference type="EMBL" id="KTC87580.1"/>
    </source>
</evidence>
<dbReference type="EMBL" id="LNXY01000020">
    <property type="protein sequence ID" value="KTC87580.1"/>
    <property type="molecule type" value="Genomic_DNA"/>
</dbReference>
<evidence type="ECO:0000313" key="4">
    <source>
        <dbReference type="Proteomes" id="UP000054736"/>
    </source>
</evidence>
<reference evidence="3 4" key="1">
    <citation type="submission" date="2015-11" db="EMBL/GenBank/DDBJ databases">
        <title>Genomic analysis of 38 Legionella species identifies large and diverse effector repertoires.</title>
        <authorList>
            <person name="Burstein D."/>
            <person name="Amaro F."/>
            <person name="Zusman T."/>
            <person name="Lifshitz Z."/>
            <person name="Cohen O."/>
            <person name="Gilbert J.A."/>
            <person name="Pupko T."/>
            <person name="Shuman H.A."/>
            <person name="Segal G."/>
        </authorList>
    </citation>
    <scope>NUCLEOTIDE SEQUENCE [LARGE SCALE GENOMIC DNA]</scope>
    <source>
        <strain evidence="3 4">ATCC 700990</strain>
    </source>
</reference>
<comment type="caution">
    <text evidence="3">The sequence shown here is derived from an EMBL/GenBank/DDBJ whole genome shotgun (WGS) entry which is preliminary data.</text>
</comment>
<dbReference type="AlphaFoldDB" id="A0A0W0SWD2"/>
<feature type="region of interest" description="Disordered" evidence="1">
    <location>
        <begin position="756"/>
        <end position="829"/>
    </location>
</feature>
<feature type="compositionally biased region" description="Basic and acidic residues" evidence="1">
    <location>
        <begin position="820"/>
        <end position="829"/>
    </location>
</feature>
<evidence type="ECO:0000256" key="2">
    <source>
        <dbReference type="SAM" id="Phobius"/>
    </source>
</evidence>
<keyword evidence="2" id="KW-1133">Transmembrane helix</keyword>
<accession>A0A0W0SWD2</accession>
<sequence>MSRESQALYMQILAKQARAQALINIDKLAFDPQGRIVVDVKLPLTKIIEELKSELHRDISDQEGLENILGQKISPVTTVSLDISDEEDLKQTFSEIVEKALKNAGSPADEAKKLATQFMSLPKGSIIALQQELHFHLALVSRVYQTTTKLQDREQEMQAAHQSAMLRVNELVMNSLAQGLKSSLNRDGTINTAQLNKTLDKARKAIVPEAHIILLEEIARHTGEIISKADLKIKTLKKVAEKTTATPNDILHTDNNGLAVLIEGSENTAHERVKGEKFGHRQIISHKMGPDNTVVANQNLHMQIRTPSPVVKEDLDEQEYIEDASKKLKHITDKYVLKDRLTTDDTKPKAYIYNSYTAINDTLDDLTSKNRQTKSAIHILRGAHRHNARQLSNASDNPSDAVFCLVQNISVNGFGDTLGYDSSNTLVQESTLMAELAMLHTISDSISANSSTVVRKNGKPNLEPVKADVQKEKIKEVFELYKRFLNTPERKSFFAESAEGQQAIQLISELKADWRAEINFSPTAGIMANAKLGLKNIMANNLHWRHENAKIVQALCVFSEEVSLGGCKSGNERAQAINGRVALLDDLLNKDEKDAQETEVVHHLATLAKSGNQITVSNIAALRKSLDRLYNERGLQSAMSLISLVDQGGPAKVEAKPRGVYVSRNYAEEKVDSIDNLYQKNSSRFQAHKELTSMMLKATEGNLRSWWARMKSTPLGIVGAIAGTVFVFPAAYILIDTYLSNKEKVAAVSISRMEAAKQYRPSTPEVSPGLAGLGSRNDENFDDEEQSNNGLREKGKEKAQKPTKEMDQGSSLALLESDSDSDHKGPEFS</sequence>
<dbReference type="RefSeq" id="WP_058495504.1">
    <property type="nucleotide sequence ID" value="NZ_CAAAIU010000010.1"/>
</dbReference>
<dbReference type="OrthoDB" id="5650266at2"/>
<evidence type="ECO:0000256" key="1">
    <source>
        <dbReference type="SAM" id="MobiDB-lite"/>
    </source>
</evidence>
<keyword evidence="2" id="KW-0812">Transmembrane</keyword>
<dbReference type="PATRIC" id="fig|1212489.4.peg.1264"/>
<proteinExistence type="predicted"/>